<feature type="transmembrane region" description="Helical" evidence="1">
    <location>
        <begin position="129"/>
        <end position="155"/>
    </location>
</feature>
<keyword evidence="1" id="KW-1133">Transmembrane helix</keyword>
<dbReference type="Proteomes" id="UP000032503">
    <property type="component" value="Unassembled WGS sequence"/>
</dbReference>
<evidence type="ECO:0000313" key="3">
    <source>
        <dbReference type="Proteomes" id="UP000032503"/>
    </source>
</evidence>
<proteinExistence type="predicted"/>
<feature type="transmembrane region" description="Helical" evidence="1">
    <location>
        <begin position="12"/>
        <end position="35"/>
    </location>
</feature>
<feature type="transmembrane region" description="Helical" evidence="1">
    <location>
        <begin position="56"/>
        <end position="77"/>
    </location>
</feature>
<protein>
    <recommendedName>
        <fullName evidence="4">FtsX-like permease family protein</fullName>
    </recommendedName>
</protein>
<name>A0ABR5CFK4_9MICO</name>
<keyword evidence="1" id="KW-0812">Transmembrane</keyword>
<feature type="transmembrane region" description="Helical" evidence="1">
    <location>
        <begin position="260"/>
        <end position="279"/>
    </location>
</feature>
<reference evidence="2 3" key="1">
    <citation type="journal article" date="2001" name="Int. J. Syst. Evol. Microbiol.">
        <title>Agreia bicolorata gen. nov., sp. nov., to accommodate actinobacteria isolated from narrow reed grass infected by the nematode Heteroanguina graminophila.</title>
        <authorList>
            <person name="Evtushenko L.I."/>
            <person name="Dorofeeva L.V."/>
            <person name="Dobrovolskaya T.G."/>
            <person name="Streshinskaya G.M."/>
            <person name="Subbotin S.A."/>
            <person name="Tiedje J.M."/>
        </authorList>
    </citation>
    <scope>NUCLEOTIDE SEQUENCE [LARGE SCALE GENOMIC DNA]</scope>
    <source>
        <strain evidence="2 3">VKM Ac-1804</strain>
    </source>
</reference>
<evidence type="ECO:0008006" key="4">
    <source>
        <dbReference type="Google" id="ProtNLM"/>
    </source>
</evidence>
<sequence>MDWSFLVSTIPFVAISTWIVLGVGLGLGLLLFLLAPSFSKTRDRHVRFWRVWRLRGLGLGLACGTLFGSLFVFFVGADRGSPATGFIVLPAVAGALVGQAAAGTIAGAKGREQITRRVGHSRAVSLRDYVSSPVLWAARVLVVAAGIALVLQYVIAARTTAYDSSTVYPQVSAFVVVPALLVLILTEVGARILITRASSAESVDALHRQDLQRVHIVRDGAGSALSLGVLAFIISVPQLVAAVDPRAEVLLIASPPVSTFIAYATVVCVTLSVVFSFRARVLPAQKIRRSSKLGEASR</sequence>
<dbReference type="EMBL" id="JYFC01000003">
    <property type="protein sequence ID" value="KJC64379.1"/>
    <property type="molecule type" value="Genomic_DNA"/>
</dbReference>
<feature type="transmembrane region" description="Helical" evidence="1">
    <location>
        <begin position="83"/>
        <end position="108"/>
    </location>
</feature>
<dbReference type="RefSeq" id="WP_044440716.1">
    <property type="nucleotide sequence ID" value="NZ_JYFC01000003.1"/>
</dbReference>
<keyword evidence="3" id="KW-1185">Reference proteome</keyword>
<feature type="transmembrane region" description="Helical" evidence="1">
    <location>
        <begin position="167"/>
        <end position="186"/>
    </location>
</feature>
<organism evidence="2 3">
    <name type="scientific">Agreia bicolorata</name>
    <dbReference type="NCBI Taxonomy" id="110935"/>
    <lineage>
        <taxon>Bacteria</taxon>
        <taxon>Bacillati</taxon>
        <taxon>Actinomycetota</taxon>
        <taxon>Actinomycetes</taxon>
        <taxon>Micrococcales</taxon>
        <taxon>Microbacteriaceae</taxon>
        <taxon>Agreia</taxon>
    </lineage>
</organism>
<keyword evidence="1" id="KW-0472">Membrane</keyword>
<evidence type="ECO:0000256" key="1">
    <source>
        <dbReference type="SAM" id="Phobius"/>
    </source>
</evidence>
<accession>A0ABR5CFK4</accession>
<evidence type="ECO:0000313" key="2">
    <source>
        <dbReference type="EMBL" id="KJC64379.1"/>
    </source>
</evidence>
<feature type="transmembrane region" description="Helical" evidence="1">
    <location>
        <begin position="221"/>
        <end position="240"/>
    </location>
</feature>
<gene>
    <name evidence="2" type="ORF">TZ00_07985</name>
</gene>
<comment type="caution">
    <text evidence="2">The sequence shown here is derived from an EMBL/GenBank/DDBJ whole genome shotgun (WGS) entry which is preliminary data.</text>
</comment>